<protein>
    <submittedName>
        <fullName evidence="5">Carboxypeptidase G2</fullName>
        <ecNumber evidence="5">3.4.17.11</ecNumber>
    </submittedName>
</protein>
<gene>
    <name evidence="5" type="primary">cpg2_1</name>
    <name evidence="5" type="ORF">FX985_00990</name>
</gene>
<dbReference type="GO" id="GO:0046872">
    <property type="term" value="F:metal ion binding"/>
    <property type="evidence" value="ECO:0007669"/>
    <property type="project" value="UniProtKB-KW"/>
</dbReference>
<evidence type="ECO:0000313" key="5">
    <source>
        <dbReference type="EMBL" id="KAA8560940.1"/>
    </source>
</evidence>
<comment type="caution">
    <text evidence="5">The sequence shown here is derived from an EMBL/GenBank/DDBJ whole genome shotgun (WGS) entry which is preliminary data.</text>
</comment>
<dbReference type="SUPFAM" id="SSF53187">
    <property type="entry name" value="Zn-dependent exopeptidases"/>
    <property type="match status" value="1"/>
</dbReference>
<dbReference type="EMBL" id="VTFH01000001">
    <property type="protein sequence ID" value="KAA8560940.1"/>
    <property type="molecule type" value="Genomic_DNA"/>
</dbReference>
<keyword evidence="2" id="KW-0479">Metal-binding</keyword>
<dbReference type="RefSeq" id="WP_146475904.1">
    <property type="nucleotide sequence ID" value="NZ_VTFH01000001.1"/>
</dbReference>
<dbReference type="NCBIfam" id="NF005478">
    <property type="entry name" value="PRK07079.1"/>
    <property type="match status" value="1"/>
</dbReference>
<dbReference type="InterPro" id="IPR002933">
    <property type="entry name" value="Peptidase_M20"/>
</dbReference>
<dbReference type="Pfam" id="PF07687">
    <property type="entry name" value="M20_dimer"/>
    <property type="match status" value="1"/>
</dbReference>
<dbReference type="AlphaFoldDB" id="A0A5M9IXN8"/>
<name>A0A5M9IXN8_9PSED</name>
<keyword evidence="1" id="KW-0645">Protease</keyword>
<reference evidence="5 6" key="1">
    <citation type="journal article" date="2018" name="Plant Biotechnol. Rep.">
        <title>Diversity and antifungal activity of endophytic bacteria associated with Panax ginseng seedlings.</title>
        <authorList>
            <person name="Park J.M."/>
            <person name="Hong C.E."/>
            <person name="Jo S.H."/>
        </authorList>
    </citation>
    <scope>NUCLEOTIDE SEQUENCE [LARGE SCALE GENOMIC DNA]</scope>
    <source>
        <strain evidence="5 6">PgKB38</strain>
    </source>
</reference>
<keyword evidence="3 5" id="KW-0378">Hydrolase</keyword>
<dbReference type="GO" id="GO:0004180">
    <property type="term" value="F:carboxypeptidase activity"/>
    <property type="evidence" value="ECO:0007669"/>
    <property type="project" value="UniProtKB-KW"/>
</dbReference>
<feature type="domain" description="Peptidase M20 dimerisation" evidence="4">
    <location>
        <begin position="215"/>
        <end position="356"/>
    </location>
</feature>
<accession>A0A5M9IXN8</accession>
<dbReference type="PANTHER" id="PTHR43270">
    <property type="entry name" value="BETA-ALA-HIS DIPEPTIDASE"/>
    <property type="match status" value="1"/>
</dbReference>
<dbReference type="Gene3D" id="3.30.70.360">
    <property type="match status" value="1"/>
</dbReference>
<dbReference type="Gene3D" id="3.40.630.10">
    <property type="entry name" value="Zn peptidases"/>
    <property type="match status" value="1"/>
</dbReference>
<organism evidence="5 6">
    <name type="scientific">Pseudomonas extremaustralis</name>
    <dbReference type="NCBI Taxonomy" id="359110"/>
    <lineage>
        <taxon>Bacteria</taxon>
        <taxon>Pseudomonadati</taxon>
        <taxon>Pseudomonadota</taxon>
        <taxon>Gammaproteobacteria</taxon>
        <taxon>Pseudomonadales</taxon>
        <taxon>Pseudomonadaceae</taxon>
        <taxon>Pseudomonas</taxon>
    </lineage>
</organism>
<dbReference type="Proteomes" id="UP000323425">
    <property type="component" value="Unassembled WGS sequence"/>
</dbReference>
<dbReference type="GO" id="GO:0006508">
    <property type="term" value="P:proteolysis"/>
    <property type="evidence" value="ECO:0007669"/>
    <property type="project" value="UniProtKB-KW"/>
</dbReference>
<evidence type="ECO:0000256" key="2">
    <source>
        <dbReference type="ARBA" id="ARBA00022723"/>
    </source>
</evidence>
<dbReference type="Pfam" id="PF01546">
    <property type="entry name" value="Peptidase_M20"/>
    <property type="match status" value="1"/>
</dbReference>
<evidence type="ECO:0000313" key="6">
    <source>
        <dbReference type="Proteomes" id="UP000323425"/>
    </source>
</evidence>
<proteinExistence type="predicted"/>
<sequence length="470" mass="50994">MSTNQRQAVVEKAVDIVDSGTLLKTIDRLVSYKTESQEPHQVQAQIDYLTKEIAPALHEMGFNTRLVDNPISATAPLLIGERIEDPSLPTILTYGHADVVRGYDDQWDEGLSPWKVTVVGDRWYGRGIADNKGQHAINLAALQTVLEARKGKLGYNVKVLFESGEEIDSPGLNAVCEIEKEALAADVFIASDGPRVSAERPTLFLGSRGGILFDLEVTLRDSAHHSGNWGGVLSNPATILAHAMASLVDQNGCIQVEALLPPPIPDNVSAALADVVLGQDDDAPEIDHSWGQPGLTAAERVLAWNTIEVLAFKCANADSPVNAIPATAKAVCDFRFVVGSDWRNLEKHLRNHLNSRGLHCVRVKVTEGLPATRLDPDDAWAQWAVKSVGVTSGKKPALLPNFGGTTPNYIFAETLGLPTIWIPHSYPACSQHAPNEHFLGSVARESMAIMAGIWWDLGEEAQQVVSQRNK</sequence>
<dbReference type="PANTHER" id="PTHR43270:SF12">
    <property type="entry name" value="SUCCINYL-DIAMINOPIMELATE DESUCCINYLASE"/>
    <property type="match status" value="1"/>
</dbReference>
<dbReference type="InterPro" id="IPR051458">
    <property type="entry name" value="Cyt/Met_Dipeptidase"/>
</dbReference>
<evidence type="ECO:0000259" key="4">
    <source>
        <dbReference type="Pfam" id="PF07687"/>
    </source>
</evidence>
<evidence type="ECO:0000256" key="3">
    <source>
        <dbReference type="ARBA" id="ARBA00022801"/>
    </source>
</evidence>
<keyword evidence="5" id="KW-0121">Carboxypeptidase</keyword>
<dbReference type="InterPro" id="IPR011650">
    <property type="entry name" value="Peptidase_M20_dimer"/>
</dbReference>
<dbReference type="EC" id="3.4.17.11" evidence="5"/>
<evidence type="ECO:0000256" key="1">
    <source>
        <dbReference type="ARBA" id="ARBA00022670"/>
    </source>
</evidence>